<evidence type="ECO:0000313" key="2">
    <source>
        <dbReference type="Proteomes" id="UP001064048"/>
    </source>
</evidence>
<dbReference type="Proteomes" id="UP001064048">
    <property type="component" value="Chromosome Z"/>
</dbReference>
<protein>
    <submittedName>
        <fullName evidence="1">Uncharacterized protein</fullName>
    </submittedName>
</protein>
<accession>A0ACC0K453</accession>
<proteinExistence type="predicted"/>
<sequence>MGETCNCLPSCANIQYDAEILKTTFDFKNNYEENMRINTKNKIKYDLVLATMSNIKRFCCDDETGEVITYFVNDETGEPTPVSSLAMQSAPRATTSKTISFPKGYMSETKKFQNLKANIIDGSNVFSPRLLLIPSAALCPAICMVLLAILELFLHVRCHQKEQISERPNPVLPQSVTHCHKRILRSLQRRVPTSLPTRGKGQKEPPKVLCKCAYVKDKIPPSLRRGT</sequence>
<reference evidence="1 2" key="1">
    <citation type="journal article" date="2022" name="Genome Biol. Evol.">
        <title>The Spruce Budworm Genome: Reconstructing the Evolutionary History of Antifreeze Proteins.</title>
        <authorList>
            <person name="Beliveau C."/>
            <person name="Gagne P."/>
            <person name="Picq S."/>
            <person name="Vernygora O."/>
            <person name="Keeling C.I."/>
            <person name="Pinkney K."/>
            <person name="Doucet D."/>
            <person name="Wen F."/>
            <person name="Johnston J.S."/>
            <person name="Maaroufi H."/>
            <person name="Boyle B."/>
            <person name="Laroche J."/>
            <person name="Dewar K."/>
            <person name="Juretic N."/>
            <person name="Blackburn G."/>
            <person name="Nisole A."/>
            <person name="Brunet B."/>
            <person name="Brandao M."/>
            <person name="Lumley L."/>
            <person name="Duan J."/>
            <person name="Quan G."/>
            <person name="Lucarotti C.J."/>
            <person name="Roe A.D."/>
            <person name="Sperling F.A.H."/>
            <person name="Levesque R.C."/>
            <person name="Cusson M."/>
        </authorList>
    </citation>
    <scope>NUCLEOTIDE SEQUENCE [LARGE SCALE GENOMIC DNA]</scope>
    <source>
        <strain evidence="1">Glfc:IPQL:Cfum</strain>
    </source>
</reference>
<name>A0ACC0K453_CHOFU</name>
<gene>
    <name evidence="1" type="ORF">MSG28_001207</name>
</gene>
<comment type="caution">
    <text evidence="1">The sequence shown here is derived from an EMBL/GenBank/DDBJ whole genome shotgun (WGS) entry which is preliminary data.</text>
</comment>
<keyword evidence="2" id="KW-1185">Reference proteome</keyword>
<dbReference type="EMBL" id="CM046131">
    <property type="protein sequence ID" value="KAI8431166.1"/>
    <property type="molecule type" value="Genomic_DNA"/>
</dbReference>
<evidence type="ECO:0000313" key="1">
    <source>
        <dbReference type="EMBL" id="KAI8431166.1"/>
    </source>
</evidence>
<organism evidence="1 2">
    <name type="scientific">Choristoneura fumiferana</name>
    <name type="common">Spruce budworm moth</name>
    <name type="synonym">Archips fumiferana</name>
    <dbReference type="NCBI Taxonomy" id="7141"/>
    <lineage>
        <taxon>Eukaryota</taxon>
        <taxon>Metazoa</taxon>
        <taxon>Ecdysozoa</taxon>
        <taxon>Arthropoda</taxon>
        <taxon>Hexapoda</taxon>
        <taxon>Insecta</taxon>
        <taxon>Pterygota</taxon>
        <taxon>Neoptera</taxon>
        <taxon>Endopterygota</taxon>
        <taxon>Lepidoptera</taxon>
        <taxon>Glossata</taxon>
        <taxon>Ditrysia</taxon>
        <taxon>Tortricoidea</taxon>
        <taxon>Tortricidae</taxon>
        <taxon>Tortricinae</taxon>
        <taxon>Choristoneura</taxon>
    </lineage>
</organism>